<dbReference type="PANTHER" id="PTHR34061:SF2">
    <property type="entry name" value="PROTEIN, PUTATIVE-RELATED"/>
    <property type="match status" value="1"/>
</dbReference>
<dbReference type="Proteomes" id="UP001345219">
    <property type="component" value="Chromosome 22"/>
</dbReference>
<accession>A0AAN7KXE4</accession>
<dbReference type="AlphaFoldDB" id="A0AAN7KXE4"/>
<keyword evidence="3" id="KW-1185">Reference proteome</keyword>
<dbReference type="EMBL" id="JAXIOK010000004">
    <property type="protein sequence ID" value="KAK4774009.1"/>
    <property type="molecule type" value="Genomic_DNA"/>
</dbReference>
<organism evidence="2 3">
    <name type="scientific">Trapa incisa</name>
    <dbReference type="NCBI Taxonomy" id="236973"/>
    <lineage>
        <taxon>Eukaryota</taxon>
        <taxon>Viridiplantae</taxon>
        <taxon>Streptophyta</taxon>
        <taxon>Embryophyta</taxon>
        <taxon>Tracheophyta</taxon>
        <taxon>Spermatophyta</taxon>
        <taxon>Magnoliopsida</taxon>
        <taxon>eudicotyledons</taxon>
        <taxon>Gunneridae</taxon>
        <taxon>Pentapetalae</taxon>
        <taxon>rosids</taxon>
        <taxon>malvids</taxon>
        <taxon>Myrtales</taxon>
        <taxon>Lythraceae</taxon>
        <taxon>Trapa</taxon>
    </lineage>
</organism>
<name>A0AAN7KXE4_9MYRT</name>
<dbReference type="PANTHER" id="PTHR34061">
    <property type="entry name" value="PROTEIN, PUTATIVE-RELATED"/>
    <property type="match status" value="1"/>
</dbReference>
<gene>
    <name evidence="2" type="ORF">SAY87_029028</name>
</gene>
<protein>
    <submittedName>
        <fullName evidence="2">Uncharacterized protein</fullName>
    </submittedName>
</protein>
<feature type="compositionally biased region" description="Pro residues" evidence="1">
    <location>
        <begin position="185"/>
        <end position="195"/>
    </location>
</feature>
<reference evidence="2 3" key="1">
    <citation type="journal article" date="2023" name="Hortic Res">
        <title>Pangenome of water caltrop reveals structural variations and asymmetric subgenome divergence after allopolyploidization.</title>
        <authorList>
            <person name="Zhang X."/>
            <person name="Chen Y."/>
            <person name="Wang L."/>
            <person name="Yuan Y."/>
            <person name="Fang M."/>
            <person name="Shi L."/>
            <person name="Lu R."/>
            <person name="Comes H.P."/>
            <person name="Ma Y."/>
            <person name="Chen Y."/>
            <person name="Huang G."/>
            <person name="Zhou Y."/>
            <person name="Zheng Z."/>
            <person name="Qiu Y."/>
        </authorList>
    </citation>
    <scope>NUCLEOTIDE SEQUENCE [LARGE SCALE GENOMIC DNA]</scope>
    <source>
        <tissue evidence="2">Roots</tissue>
    </source>
</reference>
<evidence type="ECO:0000256" key="1">
    <source>
        <dbReference type="SAM" id="MobiDB-lite"/>
    </source>
</evidence>
<proteinExistence type="predicted"/>
<feature type="region of interest" description="Disordered" evidence="1">
    <location>
        <begin position="180"/>
        <end position="200"/>
    </location>
</feature>
<evidence type="ECO:0000313" key="3">
    <source>
        <dbReference type="Proteomes" id="UP001345219"/>
    </source>
</evidence>
<evidence type="ECO:0000313" key="2">
    <source>
        <dbReference type="EMBL" id="KAK4774009.1"/>
    </source>
</evidence>
<sequence>MGLNAEMGLKALLLDVTRNLRTKPVVSPRLSSCLIFPVRVSDAFRFHYPVNLDARIENGKWCTSYLGLTPSYRFSGVDPMDSRLIETGLDFSRKRKKWILHLAVLGVSGYSFLEALPSALFSSKKAAAPEAGRSSSIRRRGHLGLCRSSPRKDLNKFLQSNSDQIKSPTVLSKFRNLSSRMRSRYPPPRPQPPPRGTRHLRSPRCPYLCYSCKGNPLMQEALIQADRAATDGAPSCRHLDGLASRIIHGVVAAFFTALELCSCIVLETEDDSDESGHYLSWVSATKGNEEEDGITGINRDPEG</sequence>
<comment type="caution">
    <text evidence="2">The sequence shown here is derived from an EMBL/GenBank/DDBJ whole genome shotgun (WGS) entry which is preliminary data.</text>
</comment>
<feature type="region of interest" description="Disordered" evidence="1">
    <location>
        <begin position="282"/>
        <end position="303"/>
    </location>
</feature>